<dbReference type="Gene3D" id="4.10.910.10">
    <property type="entry name" value="30s ribosomal protein s13, domain 2"/>
    <property type="match status" value="1"/>
</dbReference>
<dbReference type="PANTHER" id="PTHR10871">
    <property type="entry name" value="30S RIBOSOMAL PROTEIN S13/40S RIBOSOMAL PROTEIN S18"/>
    <property type="match status" value="1"/>
</dbReference>
<dbReference type="InterPro" id="IPR027437">
    <property type="entry name" value="Rbsml_uS13_C"/>
</dbReference>
<dbReference type="PROSITE" id="PS50159">
    <property type="entry name" value="RIBOSOMAL_S13_2"/>
    <property type="match status" value="1"/>
</dbReference>
<evidence type="ECO:0000256" key="1">
    <source>
        <dbReference type="ARBA" id="ARBA00008080"/>
    </source>
</evidence>
<dbReference type="PANTHER" id="PTHR10871:SF1">
    <property type="entry name" value="SMALL RIBOSOMAL SUBUNIT PROTEIN US13M"/>
    <property type="match status" value="1"/>
</dbReference>
<keyword evidence="3" id="KW-0687">Ribonucleoprotein</keyword>
<dbReference type="Proteomes" id="UP000789572">
    <property type="component" value="Unassembled WGS sequence"/>
</dbReference>
<name>A0A9N8W7P6_9GLOM</name>
<comment type="similarity">
    <text evidence="1">Belongs to the universal ribosomal protein uS13 family.</text>
</comment>
<dbReference type="GO" id="GO:0006412">
    <property type="term" value="P:translation"/>
    <property type="evidence" value="ECO:0007669"/>
    <property type="project" value="InterPro"/>
</dbReference>
<reference evidence="4" key="1">
    <citation type="submission" date="2021-06" db="EMBL/GenBank/DDBJ databases">
        <authorList>
            <person name="Kallberg Y."/>
            <person name="Tangrot J."/>
            <person name="Rosling A."/>
        </authorList>
    </citation>
    <scope>NUCLEOTIDE SEQUENCE</scope>
    <source>
        <strain evidence="4">IA702</strain>
    </source>
</reference>
<organism evidence="4 5">
    <name type="scientific">Paraglomus occultum</name>
    <dbReference type="NCBI Taxonomy" id="144539"/>
    <lineage>
        <taxon>Eukaryota</taxon>
        <taxon>Fungi</taxon>
        <taxon>Fungi incertae sedis</taxon>
        <taxon>Mucoromycota</taxon>
        <taxon>Glomeromycotina</taxon>
        <taxon>Glomeromycetes</taxon>
        <taxon>Paraglomerales</taxon>
        <taxon>Paraglomeraceae</taxon>
        <taxon>Paraglomus</taxon>
    </lineage>
</organism>
<dbReference type="AlphaFoldDB" id="A0A9N8W7P6"/>
<proteinExistence type="inferred from homology"/>
<dbReference type="GO" id="GO:0005739">
    <property type="term" value="C:mitochondrion"/>
    <property type="evidence" value="ECO:0007669"/>
    <property type="project" value="TreeGrafter"/>
</dbReference>
<dbReference type="EMBL" id="CAJVPJ010000088">
    <property type="protein sequence ID" value="CAG8475024.1"/>
    <property type="molecule type" value="Genomic_DNA"/>
</dbReference>
<evidence type="ECO:0000256" key="3">
    <source>
        <dbReference type="ARBA" id="ARBA00023274"/>
    </source>
</evidence>
<comment type="caution">
    <text evidence="4">The sequence shown here is derived from an EMBL/GenBank/DDBJ whole genome shotgun (WGS) entry which is preliminary data.</text>
</comment>
<dbReference type="GO" id="GO:0015935">
    <property type="term" value="C:small ribosomal subunit"/>
    <property type="evidence" value="ECO:0007669"/>
    <property type="project" value="TreeGrafter"/>
</dbReference>
<dbReference type="SUPFAM" id="SSF46946">
    <property type="entry name" value="S13-like H2TH domain"/>
    <property type="match status" value="1"/>
</dbReference>
<dbReference type="InterPro" id="IPR001892">
    <property type="entry name" value="Ribosomal_uS13"/>
</dbReference>
<evidence type="ECO:0000256" key="2">
    <source>
        <dbReference type="ARBA" id="ARBA00022980"/>
    </source>
</evidence>
<gene>
    <name evidence="4" type="ORF">POCULU_LOCUS1238</name>
</gene>
<accession>A0A9N8W7P6</accession>
<protein>
    <submittedName>
        <fullName evidence="4">4607_t:CDS:1</fullName>
    </submittedName>
</protein>
<keyword evidence="2" id="KW-0689">Ribosomal protein</keyword>
<dbReference type="OrthoDB" id="525520at2759"/>
<dbReference type="Gene3D" id="1.10.8.50">
    <property type="match status" value="1"/>
</dbReference>
<keyword evidence="5" id="KW-1185">Reference proteome</keyword>
<dbReference type="GO" id="GO:0003723">
    <property type="term" value="F:RNA binding"/>
    <property type="evidence" value="ECO:0007669"/>
    <property type="project" value="InterPro"/>
</dbReference>
<dbReference type="InterPro" id="IPR010979">
    <property type="entry name" value="Ribosomal_uS13-like_H2TH"/>
</dbReference>
<sequence length="172" mass="19572">MKLLGVTLPDNKYVKIALTYFYGIGLKTAEKICSQISVHKTCRLNELTEPQLNDLALILARMTLESELRRKVTANILHHRQIGTYVGKRHVMGYPVRGQRTKTNARTARKLNGKSITREYSSLASLHSSFSASDHLLKQPEVGFLTGLRNFNGLRYFPLVKLVNLFSRTLKR</sequence>
<dbReference type="Pfam" id="PF00416">
    <property type="entry name" value="Ribosomal_S13"/>
    <property type="match status" value="1"/>
</dbReference>
<dbReference type="GO" id="GO:0003735">
    <property type="term" value="F:structural constituent of ribosome"/>
    <property type="evidence" value="ECO:0007669"/>
    <property type="project" value="InterPro"/>
</dbReference>
<dbReference type="FunFam" id="1.10.8.50:FF:000001">
    <property type="entry name" value="30S ribosomal protein S13"/>
    <property type="match status" value="1"/>
</dbReference>
<evidence type="ECO:0000313" key="4">
    <source>
        <dbReference type="EMBL" id="CAG8475024.1"/>
    </source>
</evidence>
<evidence type="ECO:0000313" key="5">
    <source>
        <dbReference type="Proteomes" id="UP000789572"/>
    </source>
</evidence>